<evidence type="ECO:0000256" key="11">
    <source>
        <dbReference type="ARBA" id="ARBA00045736"/>
    </source>
</evidence>
<keyword evidence="7" id="KW-0972">Capsule biogenesis/degradation</keyword>
<comment type="subcellular location">
    <subcellularLocation>
        <location evidence="1">Cell membrane</location>
        <topology evidence="1">Multi-pass membrane protein</topology>
    </subcellularLocation>
</comment>
<feature type="region of interest" description="Disordered" evidence="12">
    <location>
        <begin position="278"/>
        <end position="301"/>
    </location>
</feature>
<keyword evidence="5" id="KW-1003">Cell membrane</keyword>
<evidence type="ECO:0000256" key="6">
    <source>
        <dbReference type="ARBA" id="ARBA00022692"/>
    </source>
</evidence>
<dbReference type="AlphaFoldDB" id="A0A6C2CB59"/>
<dbReference type="OrthoDB" id="2360475at2"/>
<comment type="function">
    <text evidence="11">Required for CpsD phosphorylation. Involved in the regulation of capsular polysaccharide biosynthesis. May be part of a complex that directs the coordinated polymerization and export to the cell surface of the capsular polysaccharide.</text>
</comment>
<evidence type="ECO:0000313" key="16">
    <source>
        <dbReference type="Proteomes" id="UP000371977"/>
    </source>
</evidence>
<dbReference type="InterPro" id="IPR050445">
    <property type="entry name" value="Bact_polysacc_biosynth/exp"/>
</dbReference>
<dbReference type="GO" id="GO:0004713">
    <property type="term" value="F:protein tyrosine kinase activity"/>
    <property type="evidence" value="ECO:0007669"/>
    <property type="project" value="TreeGrafter"/>
</dbReference>
<evidence type="ECO:0000259" key="14">
    <source>
        <dbReference type="Pfam" id="PF02706"/>
    </source>
</evidence>
<comment type="similarity">
    <text evidence="3">Belongs to the CpsC/CapA family.</text>
</comment>
<evidence type="ECO:0000256" key="13">
    <source>
        <dbReference type="SAM" id="Phobius"/>
    </source>
</evidence>
<feature type="compositionally biased region" description="Basic and acidic residues" evidence="12">
    <location>
        <begin position="278"/>
        <end position="293"/>
    </location>
</feature>
<sequence>MDNVINLAKMWNVLRNNFGKIIVLGLTFGVITFGISKFVIPVKYASTASLLVNQNKDSNTTVQFADQQADVQMINTYKDIITRPIILDEVVQNLTKNQRTLVSKATSDEYSTLRDGTEILASKGKPAVYDTEIAKYPNMGLTSSGLAKMITIQNQANSQVFTVSVTSTNAKFSRDAVNEVVNVFKNKIANIMIIKNVSVISKATTIGTPVSPNFKLLTIVGVVAGALIGFLWGIIRELTDRSVKNLETITDEFGLTNLGVVQYIGELKPLAEVIKEQQKGQSDDLTNQRDKGGASRLGRRI</sequence>
<dbReference type="Pfam" id="PF02706">
    <property type="entry name" value="Wzz"/>
    <property type="match status" value="1"/>
</dbReference>
<dbReference type="PANTHER" id="PTHR32309">
    <property type="entry name" value="TYROSINE-PROTEIN KINASE"/>
    <property type="match status" value="1"/>
</dbReference>
<organism evidence="15 16">
    <name type="scientific">Weissella muntiaci</name>
    <dbReference type="NCBI Taxonomy" id="2508881"/>
    <lineage>
        <taxon>Bacteria</taxon>
        <taxon>Bacillati</taxon>
        <taxon>Bacillota</taxon>
        <taxon>Bacilli</taxon>
        <taxon>Lactobacillales</taxon>
        <taxon>Lactobacillaceae</taxon>
        <taxon>Weissella</taxon>
    </lineage>
</organism>
<evidence type="ECO:0000313" key="15">
    <source>
        <dbReference type="EMBL" id="TYC50699.1"/>
    </source>
</evidence>
<comment type="caution">
    <text evidence="15">The sequence shown here is derived from an EMBL/GenBank/DDBJ whole genome shotgun (WGS) entry which is preliminary data.</text>
</comment>
<evidence type="ECO:0000256" key="7">
    <source>
        <dbReference type="ARBA" id="ARBA00022903"/>
    </source>
</evidence>
<dbReference type="Proteomes" id="UP000371977">
    <property type="component" value="Unassembled WGS sequence"/>
</dbReference>
<evidence type="ECO:0000256" key="10">
    <source>
        <dbReference type="ARBA" id="ARBA00023169"/>
    </source>
</evidence>
<evidence type="ECO:0000256" key="3">
    <source>
        <dbReference type="ARBA" id="ARBA00006683"/>
    </source>
</evidence>
<feature type="transmembrane region" description="Helical" evidence="13">
    <location>
        <begin position="216"/>
        <end position="235"/>
    </location>
</feature>
<name>A0A6C2CB59_9LACO</name>
<evidence type="ECO:0000256" key="1">
    <source>
        <dbReference type="ARBA" id="ARBA00004651"/>
    </source>
</evidence>
<comment type="pathway">
    <text evidence="2">Capsule biogenesis; capsule polysaccharide biosynthesis.</text>
</comment>
<feature type="domain" description="Polysaccharide chain length determinant N-terminal" evidence="14">
    <location>
        <begin position="5"/>
        <end position="94"/>
    </location>
</feature>
<dbReference type="EMBL" id="SDGZ01000006">
    <property type="protein sequence ID" value="TYC50699.1"/>
    <property type="molecule type" value="Genomic_DNA"/>
</dbReference>
<dbReference type="InterPro" id="IPR003856">
    <property type="entry name" value="LPS_length_determ_N"/>
</dbReference>
<evidence type="ECO:0000256" key="12">
    <source>
        <dbReference type="SAM" id="MobiDB-lite"/>
    </source>
</evidence>
<accession>A0A6C2CB59</accession>
<evidence type="ECO:0000256" key="5">
    <source>
        <dbReference type="ARBA" id="ARBA00022475"/>
    </source>
</evidence>
<keyword evidence="8 13" id="KW-1133">Transmembrane helix</keyword>
<proteinExistence type="inferred from homology"/>
<keyword evidence="6 13" id="KW-0812">Transmembrane</keyword>
<dbReference type="GO" id="GO:0005886">
    <property type="term" value="C:plasma membrane"/>
    <property type="evidence" value="ECO:0007669"/>
    <property type="project" value="UniProtKB-SubCell"/>
</dbReference>
<feature type="transmembrane region" description="Helical" evidence="13">
    <location>
        <begin position="21"/>
        <end position="40"/>
    </location>
</feature>
<keyword evidence="16" id="KW-1185">Reference proteome</keyword>
<dbReference type="GO" id="GO:0000271">
    <property type="term" value="P:polysaccharide biosynthetic process"/>
    <property type="evidence" value="ECO:0007669"/>
    <property type="project" value="UniProtKB-KW"/>
</dbReference>
<gene>
    <name evidence="15" type="ORF">ESZ50_01815</name>
</gene>
<evidence type="ECO:0000256" key="2">
    <source>
        <dbReference type="ARBA" id="ARBA00005132"/>
    </source>
</evidence>
<evidence type="ECO:0000256" key="8">
    <source>
        <dbReference type="ARBA" id="ARBA00022989"/>
    </source>
</evidence>
<protein>
    <recommendedName>
        <fullName evidence="4">Capsular polysaccharide biosynthesis protein CpsC</fullName>
    </recommendedName>
</protein>
<evidence type="ECO:0000256" key="4">
    <source>
        <dbReference type="ARBA" id="ARBA00020739"/>
    </source>
</evidence>
<keyword evidence="9 13" id="KW-0472">Membrane</keyword>
<reference evidence="15 16" key="1">
    <citation type="submission" date="2019-01" db="EMBL/GenBank/DDBJ databases">
        <title>Weissella sp. nov., a novel lactic acid bacterium isolated from animal feces.</title>
        <authorList>
            <person name="Wang L.-T."/>
        </authorList>
    </citation>
    <scope>NUCLEOTIDE SEQUENCE [LARGE SCALE GENOMIC DNA]</scope>
    <source>
        <strain evidence="15 16">8H-2</strain>
    </source>
</reference>
<dbReference type="RefSeq" id="WP_148621899.1">
    <property type="nucleotide sequence ID" value="NZ_SDGZ01000006.1"/>
</dbReference>
<keyword evidence="10" id="KW-0270">Exopolysaccharide synthesis</keyword>
<evidence type="ECO:0000256" key="9">
    <source>
        <dbReference type="ARBA" id="ARBA00023136"/>
    </source>
</evidence>
<dbReference type="PANTHER" id="PTHR32309:SF13">
    <property type="entry name" value="FERRIC ENTEROBACTIN TRANSPORT PROTEIN FEPE"/>
    <property type="match status" value="1"/>
</dbReference>